<organism evidence="7 8">
    <name type="scientific">Pristionchus fissidentatus</name>
    <dbReference type="NCBI Taxonomy" id="1538716"/>
    <lineage>
        <taxon>Eukaryota</taxon>
        <taxon>Metazoa</taxon>
        <taxon>Ecdysozoa</taxon>
        <taxon>Nematoda</taxon>
        <taxon>Chromadorea</taxon>
        <taxon>Rhabditida</taxon>
        <taxon>Rhabditina</taxon>
        <taxon>Diplogasteromorpha</taxon>
        <taxon>Diplogasteroidea</taxon>
        <taxon>Neodiplogasteridae</taxon>
        <taxon>Pristionchus</taxon>
    </lineage>
</organism>
<comment type="caution">
    <text evidence="7">The sequence shown here is derived from an EMBL/GenBank/DDBJ whole genome shotgun (WGS) entry which is preliminary data.</text>
</comment>
<comment type="function">
    <text evidence="4">Reversible hydration of carbon dioxide.</text>
</comment>
<dbReference type="InterPro" id="IPR023561">
    <property type="entry name" value="Carbonic_anhydrase_a-class"/>
</dbReference>
<dbReference type="GO" id="GO:0004089">
    <property type="term" value="F:carbonate dehydratase activity"/>
    <property type="evidence" value="ECO:0007669"/>
    <property type="project" value="UniProtKB-UniRule"/>
</dbReference>
<comment type="catalytic activity">
    <reaction evidence="4">
        <text>hydrogencarbonate + H(+) = CO2 + H2O</text>
        <dbReference type="Rhea" id="RHEA:10748"/>
        <dbReference type="ChEBI" id="CHEBI:15377"/>
        <dbReference type="ChEBI" id="CHEBI:15378"/>
        <dbReference type="ChEBI" id="CHEBI:16526"/>
        <dbReference type="ChEBI" id="CHEBI:17544"/>
        <dbReference type="EC" id="4.2.1.1"/>
    </reaction>
</comment>
<keyword evidence="4" id="KW-0732">Signal</keyword>
<dbReference type="PROSITE" id="PS51144">
    <property type="entry name" value="ALPHA_CA_2"/>
    <property type="match status" value="1"/>
</dbReference>
<dbReference type="SUPFAM" id="SSF51069">
    <property type="entry name" value="Carbonic anhydrase"/>
    <property type="match status" value="1"/>
</dbReference>
<sequence>MHSSLTFTLSLILSVHVYGVAGAAWGYNYKNGPQTWTGACQTGLRQTPIDIRTMDTDYSLMDRVNFIGYDQLNEVTAVNNGHTVSAAGFTEWKNKPYISGGALEGKYYLQQFHLHWGQKDHVGSEHKIGGLSYPAELHLVHLKEGLTLAEALTRGDGLAVVGVFLNIGESGEPLAALTKNLEELTYSGNMTQIDKFRPRSVLPTVTDAFYRYEGSLTTPGCNEAVQWILLAEPISVTRDQMEQLRKIRNTEGEEHEFNFRPTFPLNGRRVRFRPAQYDRLRFCSSSYFPSLFITVFSIILSKILN</sequence>
<evidence type="ECO:0000256" key="2">
    <source>
        <dbReference type="ARBA" id="ARBA00022723"/>
    </source>
</evidence>
<proteinExistence type="inferred from homology"/>
<comment type="similarity">
    <text evidence="1 4">Belongs to the alpha-carbonic anhydrase family.</text>
</comment>
<evidence type="ECO:0000313" key="8">
    <source>
        <dbReference type="Proteomes" id="UP001432322"/>
    </source>
</evidence>
<dbReference type="CDD" id="cd00326">
    <property type="entry name" value="alpha_CA"/>
    <property type="match status" value="1"/>
</dbReference>
<dbReference type="AlphaFoldDB" id="A0AAV5WN66"/>
<feature type="signal peptide" evidence="4">
    <location>
        <begin position="1"/>
        <end position="22"/>
    </location>
</feature>
<dbReference type="InterPro" id="IPR036398">
    <property type="entry name" value="CA_dom_sf"/>
</dbReference>
<keyword evidence="5" id="KW-0812">Transmembrane</keyword>
<gene>
    <name evidence="7" type="ORF">PFISCL1PPCAC_24120</name>
</gene>
<keyword evidence="3 4" id="KW-0862">Zinc</keyword>
<comment type="cofactor">
    <cofactor evidence="4">
        <name>Zn(2+)</name>
        <dbReference type="ChEBI" id="CHEBI:29105"/>
    </cofactor>
</comment>
<evidence type="ECO:0000256" key="5">
    <source>
        <dbReference type="SAM" id="Phobius"/>
    </source>
</evidence>
<dbReference type="SMART" id="SM01057">
    <property type="entry name" value="Carb_anhydrase"/>
    <property type="match status" value="1"/>
</dbReference>
<dbReference type="EMBL" id="BTSY01000006">
    <property type="protein sequence ID" value="GMT32823.1"/>
    <property type="molecule type" value="Genomic_DNA"/>
</dbReference>
<evidence type="ECO:0000256" key="1">
    <source>
        <dbReference type="ARBA" id="ARBA00010718"/>
    </source>
</evidence>
<dbReference type="PROSITE" id="PS00162">
    <property type="entry name" value="ALPHA_CA_1"/>
    <property type="match status" value="1"/>
</dbReference>
<keyword evidence="5" id="KW-1133">Transmembrane helix</keyword>
<keyword evidence="5" id="KW-0472">Membrane</keyword>
<dbReference type="GO" id="GO:0005737">
    <property type="term" value="C:cytoplasm"/>
    <property type="evidence" value="ECO:0007669"/>
    <property type="project" value="TreeGrafter"/>
</dbReference>
<accession>A0AAV5WN66</accession>
<dbReference type="PANTHER" id="PTHR18952">
    <property type="entry name" value="CARBONIC ANHYDRASE"/>
    <property type="match status" value="1"/>
</dbReference>
<feature type="transmembrane region" description="Helical" evidence="5">
    <location>
        <begin position="286"/>
        <end position="304"/>
    </location>
</feature>
<keyword evidence="8" id="KW-1185">Reference proteome</keyword>
<evidence type="ECO:0000256" key="4">
    <source>
        <dbReference type="RuleBase" id="RU367011"/>
    </source>
</evidence>
<reference evidence="7" key="1">
    <citation type="submission" date="2023-10" db="EMBL/GenBank/DDBJ databases">
        <title>Genome assembly of Pristionchus species.</title>
        <authorList>
            <person name="Yoshida K."/>
            <person name="Sommer R.J."/>
        </authorList>
    </citation>
    <scope>NUCLEOTIDE SEQUENCE</scope>
    <source>
        <strain evidence="7">RS5133</strain>
    </source>
</reference>
<dbReference type="Proteomes" id="UP001432322">
    <property type="component" value="Unassembled WGS sequence"/>
</dbReference>
<dbReference type="Pfam" id="PF00194">
    <property type="entry name" value="Carb_anhydrase"/>
    <property type="match status" value="1"/>
</dbReference>
<dbReference type="InterPro" id="IPR018338">
    <property type="entry name" value="Carbonic_anhydrase_a-class_CS"/>
</dbReference>
<keyword evidence="4" id="KW-0456">Lyase</keyword>
<dbReference type="Gene3D" id="3.10.200.10">
    <property type="entry name" value="Alpha carbonic anhydrase"/>
    <property type="match status" value="1"/>
</dbReference>
<dbReference type="PANTHER" id="PTHR18952:SF250">
    <property type="entry name" value="CARBONIC ANHYDRASE 5-RELATED"/>
    <property type="match status" value="1"/>
</dbReference>
<dbReference type="InterPro" id="IPR001148">
    <property type="entry name" value="CA_dom"/>
</dbReference>
<feature type="chain" id="PRO_5043103687" description="Carbonic anhydrase" evidence="4">
    <location>
        <begin position="23"/>
        <end position="305"/>
    </location>
</feature>
<name>A0AAV5WN66_9BILA</name>
<evidence type="ECO:0000256" key="3">
    <source>
        <dbReference type="ARBA" id="ARBA00022833"/>
    </source>
</evidence>
<protein>
    <recommendedName>
        <fullName evidence="4">Carbonic anhydrase</fullName>
        <ecNumber evidence="4">4.2.1.1</ecNumber>
    </recommendedName>
</protein>
<evidence type="ECO:0000259" key="6">
    <source>
        <dbReference type="PROSITE" id="PS51144"/>
    </source>
</evidence>
<feature type="domain" description="Alpha-carbonic anhydrase" evidence="6">
    <location>
        <begin position="23"/>
        <end position="274"/>
    </location>
</feature>
<dbReference type="EC" id="4.2.1.1" evidence="4"/>
<dbReference type="GO" id="GO:0008270">
    <property type="term" value="F:zinc ion binding"/>
    <property type="evidence" value="ECO:0007669"/>
    <property type="project" value="UniProtKB-UniRule"/>
</dbReference>
<evidence type="ECO:0000313" key="7">
    <source>
        <dbReference type="EMBL" id="GMT32823.1"/>
    </source>
</evidence>
<keyword evidence="2 4" id="KW-0479">Metal-binding</keyword>